<dbReference type="PANTHER" id="PTHR43316">
    <property type="entry name" value="HYDROLASE, HALOACID DELAHOGENASE-RELATED"/>
    <property type="match status" value="1"/>
</dbReference>
<dbReference type="Gene3D" id="1.10.150.240">
    <property type="entry name" value="Putative phosphatase, domain 2"/>
    <property type="match status" value="1"/>
</dbReference>
<accession>A0A0J6S3J0</accession>
<dbReference type="Proteomes" id="UP000035955">
    <property type="component" value="Unassembled WGS sequence"/>
</dbReference>
<dbReference type="PRINTS" id="PR00413">
    <property type="entry name" value="HADHALOGNASE"/>
</dbReference>
<gene>
    <name evidence="2" type="ORF">VQ02_32250</name>
</gene>
<dbReference type="PANTHER" id="PTHR43316:SF3">
    <property type="entry name" value="HALOACID DEHALOGENASE, TYPE II (AFU_ORTHOLOGUE AFUA_2G07750)-RELATED"/>
    <property type="match status" value="1"/>
</dbReference>
<reference evidence="2 3" key="1">
    <citation type="submission" date="2015-03" db="EMBL/GenBank/DDBJ databases">
        <title>Genome sequencing of Methylobacterium variabile DSM 16961.</title>
        <authorList>
            <person name="Chaudhry V."/>
            <person name="Patil P.B."/>
        </authorList>
    </citation>
    <scope>NUCLEOTIDE SEQUENCE [LARGE SCALE GENOMIC DNA]</scope>
    <source>
        <strain evidence="2 3">DSM 16961</strain>
    </source>
</reference>
<dbReference type="OrthoDB" id="7989657at2"/>
<organism evidence="2 3">
    <name type="scientific">Methylobacterium variabile</name>
    <dbReference type="NCBI Taxonomy" id="298794"/>
    <lineage>
        <taxon>Bacteria</taxon>
        <taxon>Pseudomonadati</taxon>
        <taxon>Pseudomonadota</taxon>
        <taxon>Alphaproteobacteria</taxon>
        <taxon>Hyphomicrobiales</taxon>
        <taxon>Methylobacteriaceae</taxon>
        <taxon>Methylobacterium</taxon>
    </lineage>
</organism>
<dbReference type="Pfam" id="PF00702">
    <property type="entry name" value="Hydrolase"/>
    <property type="match status" value="1"/>
</dbReference>
<dbReference type="NCBIfam" id="TIGR01493">
    <property type="entry name" value="HAD-SF-IA-v2"/>
    <property type="match status" value="1"/>
</dbReference>
<dbReference type="InterPro" id="IPR051540">
    <property type="entry name" value="S-2-haloacid_dehalogenase"/>
</dbReference>
<evidence type="ECO:0000313" key="3">
    <source>
        <dbReference type="Proteomes" id="UP000035955"/>
    </source>
</evidence>
<keyword evidence="1" id="KW-0378">Hydrolase</keyword>
<proteinExistence type="predicted"/>
<comment type="caution">
    <text evidence="2">The sequence shown here is derived from an EMBL/GenBank/DDBJ whole genome shotgun (WGS) entry which is preliminary data.</text>
</comment>
<keyword evidence="3" id="KW-1185">Reference proteome</keyword>
<dbReference type="RefSeq" id="WP_048448343.1">
    <property type="nucleotide sequence ID" value="NZ_LABY01000324.1"/>
</dbReference>
<dbReference type="EMBL" id="LABY01000324">
    <property type="protein sequence ID" value="KMO28048.1"/>
    <property type="molecule type" value="Genomic_DNA"/>
</dbReference>
<dbReference type="SFLD" id="SFLDG01129">
    <property type="entry name" value="C1.5:_HAD__Beta-PGM__Phosphata"/>
    <property type="match status" value="1"/>
</dbReference>
<dbReference type="SUPFAM" id="SSF56784">
    <property type="entry name" value="HAD-like"/>
    <property type="match status" value="1"/>
</dbReference>
<evidence type="ECO:0000313" key="2">
    <source>
        <dbReference type="EMBL" id="KMO28048.1"/>
    </source>
</evidence>
<sequence>MTAHRYDAVLFDLLTALLDSWTLWNAIAGDDDLGRRWRAEYLRITYLTGEYRPYEDLVAQAAETVGLPRDAADRLAERYGELRPWPGVPEALRALAGAAVPLGIVTNCSERLGRIAAACVGVDFAAVVTAERAGFYKPDPRAYRQGLRELGVAAPRCLFVAGSPYDLAGTAAVGLPTYWHDRSGMAPPPGVPAPLVRETTLDSLPAFVTG</sequence>
<dbReference type="AlphaFoldDB" id="A0A0J6S3J0"/>
<dbReference type="InterPro" id="IPR006439">
    <property type="entry name" value="HAD-SF_hydro_IA"/>
</dbReference>
<evidence type="ECO:0000256" key="1">
    <source>
        <dbReference type="ARBA" id="ARBA00022801"/>
    </source>
</evidence>
<dbReference type="Gene3D" id="3.40.50.1000">
    <property type="entry name" value="HAD superfamily/HAD-like"/>
    <property type="match status" value="1"/>
</dbReference>
<dbReference type="SFLD" id="SFLDS00003">
    <property type="entry name" value="Haloacid_Dehalogenase"/>
    <property type="match status" value="1"/>
</dbReference>
<protein>
    <submittedName>
        <fullName evidence="2">Haloacid dehalogenase</fullName>
    </submittedName>
</protein>
<name>A0A0J6S3J0_9HYPH</name>
<dbReference type="InterPro" id="IPR023198">
    <property type="entry name" value="PGP-like_dom2"/>
</dbReference>
<dbReference type="PATRIC" id="fig|298794.3.peg.4964"/>
<dbReference type="GO" id="GO:0016787">
    <property type="term" value="F:hydrolase activity"/>
    <property type="evidence" value="ECO:0007669"/>
    <property type="project" value="UniProtKB-KW"/>
</dbReference>
<dbReference type="InterPro" id="IPR023214">
    <property type="entry name" value="HAD_sf"/>
</dbReference>
<dbReference type="InterPro" id="IPR036412">
    <property type="entry name" value="HAD-like_sf"/>
</dbReference>